<dbReference type="PANTHER" id="PTHR30634:SF16">
    <property type="entry name" value="OUTER-MEMBRANE LIPOPROTEIN LOLB"/>
    <property type="match status" value="1"/>
</dbReference>
<evidence type="ECO:0000259" key="1">
    <source>
        <dbReference type="SMART" id="SM00327"/>
    </source>
</evidence>
<dbReference type="Gene3D" id="3.40.50.410">
    <property type="entry name" value="von Willebrand factor, type A domain"/>
    <property type="match status" value="1"/>
</dbReference>
<gene>
    <name evidence="2" type="ORF">SAMN04488095_3341</name>
</gene>
<evidence type="ECO:0000313" key="3">
    <source>
        <dbReference type="Proteomes" id="UP000199110"/>
    </source>
</evidence>
<dbReference type="Proteomes" id="UP000199110">
    <property type="component" value="Unassembled WGS sequence"/>
</dbReference>
<proteinExistence type="predicted"/>
<name>A0A1I3T9K6_9RHOB</name>
<reference evidence="2 3" key="1">
    <citation type="submission" date="2016-10" db="EMBL/GenBank/DDBJ databases">
        <authorList>
            <person name="de Groot N.N."/>
        </authorList>
    </citation>
    <scope>NUCLEOTIDE SEQUENCE [LARGE SCALE GENOMIC DNA]</scope>
    <source>
        <strain evidence="2 3">DSM 19073</strain>
    </source>
</reference>
<protein>
    <submittedName>
        <fullName evidence="2">VWA domain containing CoxE-like protein</fullName>
    </submittedName>
</protein>
<dbReference type="STRING" id="390807.SAMN04488095_3341"/>
<accession>A0A1I3T9K6</accession>
<dbReference type="InterPro" id="IPR050458">
    <property type="entry name" value="LolB"/>
</dbReference>
<dbReference type="RefSeq" id="WP_092783527.1">
    <property type="nucleotide sequence ID" value="NZ_FORA01000005.1"/>
</dbReference>
<feature type="domain" description="VWFA" evidence="1">
    <location>
        <begin position="209"/>
        <end position="368"/>
    </location>
</feature>
<keyword evidence="3" id="KW-1185">Reference proteome</keyword>
<sequence>MSRSPIERWRLMLGRYADRRMGGCLGTGDQRRDAALDYLYGREYGKRGIETGPREASLDPTRMKALDWLGEARSLFPETVFDKLKADAIDRYQMTDLLKDPKVWEDLEASPATLRTLLSFQDRADPAMQAELRRIAQAVIDEILQKLRTQVMRSLTGRRNRHQRSPMKSANNFDARATIRANLANWDAERQRIVADRLRFMARQKRHLDWTIILCVDQSGSMTESLIFAALMASILAGLPGVRVKMVLFDTSVVDVTDQLDDPLALLLSVQLGGGTDIGKALAYCEGLVEQPTRTVVALISDFYEGAGPRRLLATVARLSEARVKMLGIAALDDSGRADFDRVMAGKLAALGMEVAALTPSAFADWLAEVMV</sequence>
<dbReference type="InterPro" id="IPR002035">
    <property type="entry name" value="VWF_A"/>
</dbReference>
<dbReference type="PANTHER" id="PTHR30634">
    <property type="entry name" value="OUTER MEMBRANE LOLAB LIPOPROTEIN INSERTION APPARATUS"/>
    <property type="match status" value="1"/>
</dbReference>
<evidence type="ECO:0000313" key="2">
    <source>
        <dbReference type="EMBL" id="SFJ67290.1"/>
    </source>
</evidence>
<dbReference type="InterPro" id="IPR008912">
    <property type="entry name" value="Uncharacterised_CoxE"/>
</dbReference>
<dbReference type="AlphaFoldDB" id="A0A1I3T9K6"/>
<dbReference type="SMART" id="SM00327">
    <property type="entry name" value="VWA"/>
    <property type="match status" value="1"/>
</dbReference>
<dbReference type="Pfam" id="PF05762">
    <property type="entry name" value="VWA_CoxE"/>
    <property type="match status" value="1"/>
</dbReference>
<organism evidence="2 3">
    <name type="scientific">Jannaschia pohangensis</name>
    <dbReference type="NCBI Taxonomy" id="390807"/>
    <lineage>
        <taxon>Bacteria</taxon>
        <taxon>Pseudomonadati</taxon>
        <taxon>Pseudomonadota</taxon>
        <taxon>Alphaproteobacteria</taxon>
        <taxon>Rhodobacterales</taxon>
        <taxon>Roseobacteraceae</taxon>
        <taxon>Jannaschia</taxon>
    </lineage>
</organism>
<dbReference type="OrthoDB" id="9789979at2"/>
<dbReference type="InterPro" id="IPR036465">
    <property type="entry name" value="vWFA_dom_sf"/>
</dbReference>
<dbReference type="EMBL" id="FORA01000005">
    <property type="protein sequence ID" value="SFJ67290.1"/>
    <property type="molecule type" value="Genomic_DNA"/>
</dbReference>
<dbReference type="SUPFAM" id="SSF53300">
    <property type="entry name" value="vWA-like"/>
    <property type="match status" value="1"/>
</dbReference>